<evidence type="ECO:0000256" key="1">
    <source>
        <dbReference type="SAM" id="Phobius"/>
    </source>
</evidence>
<keyword evidence="1" id="KW-0812">Transmembrane</keyword>
<keyword evidence="2" id="KW-0614">Plasmid</keyword>
<keyword evidence="1" id="KW-0472">Membrane</keyword>
<dbReference type="EMBL" id="CP064948">
    <property type="protein sequence ID" value="QPH52086.1"/>
    <property type="molecule type" value="Genomic_DNA"/>
</dbReference>
<feature type="transmembrane region" description="Helical" evidence="1">
    <location>
        <begin position="101"/>
        <end position="123"/>
    </location>
</feature>
<accession>A0A7S9Q6G4</accession>
<geneLocation type="plasmid" evidence="2 3">
    <name>pVIM-24-ZDHY414</name>
</geneLocation>
<protein>
    <recommendedName>
        <fullName evidence="4">Transmembrane protein</fullName>
    </recommendedName>
</protein>
<organism evidence="2 3">
    <name type="scientific">Pseudomonas fulva</name>
    <dbReference type="NCBI Taxonomy" id="47880"/>
    <lineage>
        <taxon>Bacteria</taxon>
        <taxon>Pseudomonadati</taxon>
        <taxon>Pseudomonadota</taxon>
        <taxon>Gammaproteobacteria</taxon>
        <taxon>Pseudomonadales</taxon>
        <taxon>Pseudomonadaceae</taxon>
        <taxon>Pseudomonas</taxon>
    </lineage>
</organism>
<keyword evidence="1" id="KW-1133">Transmembrane helix</keyword>
<name>A0A7S9Q6G4_9PSED</name>
<dbReference type="RefSeq" id="WP_191088016.1">
    <property type="nucleotide sequence ID" value="NZ_CP064945.1"/>
</dbReference>
<sequence>MVSKTYSTKKLAIIAIAALAWLPGTIVCTSALHPIVGGYTLVISAAVLMAAALYWLQDRFTKGWSLVGLAVTTTWMYGYVIEPKFAALAPRPGDWISLGILMIKTLIECLNLACAGAGGSIIASDGEHNRVELPIHGRAPGEENAPQGSEQLSHLSSSIHLKLDGQAQLVRSLETTLQVLTSEHRQLKRLIWICAGSVGALVALALVTLTNH</sequence>
<gene>
    <name evidence="2" type="ORF">IZU98_24730</name>
</gene>
<evidence type="ECO:0008006" key="4">
    <source>
        <dbReference type="Google" id="ProtNLM"/>
    </source>
</evidence>
<dbReference type="AlphaFoldDB" id="A0A7S9Q6G4"/>
<evidence type="ECO:0000313" key="2">
    <source>
        <dbReference type="EMBL" id="QPH52086.1"/>
    </source>
</evidence>
<evidence type="ECO:0000313" key="3">
    <source>
        <dbReference type="Proteomes" id="UP000594430"/>
    </source>
</evidence>
<dbReference type="Proteomes" id="UP000594430">
    <property type="component" value="Plasmid pVIM-24-ZDHY414"/>
</dbReference>
<feature type="transmembrane region" description="Helical" evidence="1">
    <location>
        <begin position="63"/>
        <end position="81"/>
    </location>
</feature>
<feature type="transmembrane region" description="Helical" evidence="1">
    <location>
        <begin position="38"/>
        <end position="56"/>
    </location>
</feature>
<feature type="transmembrane region" description="Helical" evidence="1">
    <location>
        <begin position="190"/>
        <end position="209"/>
    </location>
</feature>
<reference evidence="2 3" key="1">
    <citation type="submission" date="2020-11" db="EMBL/GenBank/DDBJ databases">
        <title>Pseudomonas fulva producing VIM-24.</title>
        <authorList>
            <person name="Liu S."/>
        </authorList>
    </citation>
    <scope>NUCLEOTIDE SEQUENCE [LARGE SCALE GENOMIC DNA]</scope>
    <source>
        <strain evidence="2 3">ZDHY414</strain>
        <plasmid evidence="2 3">pVIM-24-ZDHY414</plasmid>
    </source>
</reference>
<proteinExistence type="predicted"/>